<name>A0A9X2C189_9BURK</name>
<evidence type="ECO:0000256" key="2">
    <source>
        <dbReference type="ARBA" id="ARBA00022481"/>
    </source>
</evidence>
<dbReference type="Pfam" id="PF07963">
    <property type="entry name" value="N_methyl"/>
    <property type="match status" value="1"/>
</dbReference>
<evidence type="ECO:0000256" key="3">
    <source>
        <dbReference type="ARBA" id="ARBA00022692"/>
    </source>
</evidence>
<dbReference type="EMBL" id="JAJLJH010000009">
    <property type="protein sequence ID" value="MCK9688578.1"/>
    <property type="molecule type" value="Genomic_DNA"/>
</dbReference>
<evidence type="ECO:0000256" key="1">
    <source>
        <dbReference type="ARBA" id="ARBA00004167"/>
    </source>
</evidence>
<accession>A0A9X2C189</accession>
<evidence type="ECO:0000313" key="7">
    <source>
        <dbReference type="EMBL" id="MCK9688578.1"/>
    </source>
</evidence>
<keyword evidence="2" id="KW-0488">Methylation</keyword>
<dbReference type="InterPro" id="IPR000983">
    <property type="entry name" value="Bac_GSPG_pilin"/>
</dbReference>
<comment type="subcellular location">
    <subcellularLocation>
        <location evidence="1">Membrane</location>
        <topology evidence="1">Single-pass membrane protein</topology>
    </subcellularLocation>
</comment>
<dbReference type="InterPro" id="IPR045584">
    <property type="entry name" value="Pilin-like"/>
</dbReference>
<dbReference type="PANTHER" id="PTHR30093:SF44">
    <property type="entry name" value="TYPE II SECRETION SYSTEM CORE PROTEIN G"/>
    <property type="match status" value="1"/>
</dbReference>
<evidence type="ECO:0000313" key="8">
    <source>
        <dbReference type="Proteomes" id="UP001139353"/>
    </source>
</evidence>
<dbReference type="InterPro" id="IPR012902">
    <property type="entry name" value="N_methyl_site"/>
</dbReference>
<dbReference type="GO" id="GO:0015627">
    <property type="term" value="C:type II protein secretion system complex"/>
    <property type="evidence" value="ECO:0007669"/>
    <property type="project" value="InterPro"/>
</dbReference>
<organism evidence="7 8">
    <name type="scientific">Scleromatobacter humisilvae</name>
    <dbReference type="NCBI Taxonomy" id="2897159"/>
    <lineage>
        <taxon>Bacteria</taxon>
        <taxon>Pseudomonadati</taxon>
        <taxon>Pseudomonadota</taxon>
        <taxon>Betaproteobacteria</taxon>
        <taxon>Burkholderiales</taxon>
        <taxon>Sphaerotilaceae</taxon>
        <taxon>Scleromatobacter</taxon>
    </lineage>
</organism>
<dbReference type="Proteomes" id="UP001139353">
    <property type="component" value="Unassembled WGS sequence"/>
</dbReference>
<protein>
    <submittedName>
        <fullName evidence="7">Prepilin-type N-terminal cleavage/methylation domain-containing protein</fullName>
    </submittedName>
</protein>
<keyword evidence="8" id="KW-1185">Reference proteome</keyword>
<feature type="transmembrane region" description="Helical" evidence="6">
    <location>
        <begin position="20"/>
        <end position="41"/>
    </location>
</feature>
<dbReference type="GO" id="GO:0016020">
    <property type="term" value="C:membrane"/>
    <property type="evidence" value="ECO:0007669"/>
    <property type="project" value="UniProtKB-SubCell"/>
</dbReference>
<dbReference type="Gene3D" id="3.30.700.10">
    <property type="entry name" value="Glycoprotein, Type 4 Pilin"/>
    <property type="match status" value="1"/>
</dbReference>
<dbReference type="AlphaFoldDB" id="A0A9X2C189"/>
<dbReference type="GO" id="GO:0015628">
    <property type="term" value="P:protein secretion by the type II secretion system"/>
    <property type="evidence" value="ECO:0007669"/>
    <property type="project" value="InterPro"/>
</dbReference>
<evidence type="ECO:0000256" key="5">
    <source>
        <dbReference type="ARBA" id="ARBA00023136"/>
    </source>
</evidence>
<keyword evidence="5 6" id="KW-0472">Membrane</keyword>
<dbReference type="SUPFAM" id="SSF54523">
    <property type="entry name" value="Pili subunits"/>
    <property type="match status" value="1"/>
</dbReference>
<reference evidence="7" key="1">
    <citation type="submission" date="2021-11" db="EMBL/GenBank/DDBJ databases">
        <title>BS-T2-15 a new species belonging to the Comamonadaceae family isolated from the soil of a French oak forest.</title>
        <authorList>
            <person name="Mieszkin S."/>
            <person name="Alain K."/>
        </authorList>
    </citation>
    <scope>NUCLEOTIDE SEQUENCE</scope>
    <source>
        <strain evidence="7">BS-T2-15</strain>
    </source>
</reference>
<dbReference type="PROSITE" id="PS00409">
    <property type="entry name" value="PROKAR_NTER_METHYL"/>
    <property type="match status" value="1"/>
</dbReference>
<proteinExistence type="predicted"/>
<evidence type="ECO:0000256" key="4">
    <source>
        <dbReference type="ARBA" id="ARBA00022989"/>
    </source>
</evidence>
<dbReference type="PANTHER" id="PTHR30093">
    <property type="entry name" value="GENERAL SECRETION PATHWAY PROTEIN G"/>
    <property type="match status" value="1"/>
</dbReference>
<sequence>MPLVPSHNSFPQRSARGFTLIELMLIVLIMGVLATVALPFYKGYQERVRVHQAVLDITAMSAAVNNYWIDNRGYPSSLSDVGLAGKLDPWGNPYVYYNIDANGKGGARKDHALNPLNTDFDIYSSGADGQSKPQITQKLSLDDVIRASNGGYIGLASAF</sequence>
<keyword evidence="3 6" id="KW-0812">Transmembrane</keyword>
<dbReference type="NCBIfam" id="TIGR02532">
    <property type="entry name" value="IV_pilin_GFxxxE"/>
    <property type="match status" value="1"/>
</dbReference>
<evidence type="ECO:0000256" key="6">
    <source>
        <dbReference type="SAM" id="Phobius"/>
    </source>
</evidence>
<dbReference type="PRINTS" id="PR00813">
    <property type="entry name" value="BCTERIALGSPG"/>
</dbReference>
<keyword evidence="4 6" id="KW-1133">Transmembrane helix</keyword>
<dbReference type="RefSeq" id="WP_275684626.1">
    <property type="nucleotide sequence ID" value="NZ_JAJLJH010000009.1"/>
</dbReference>
<gene>
    <name evidence="7" type="ORF">LPC04_22950</name>
</gene>
<comment type="caution">
    <text evidence="7">The sequence shown here is derived from an EMBL/GenBank/DDBJ whole genome shotgun (WGS) entry which is preliminary data.</text>
</comment>